<dbReference type="Proteomes" id="UP001055072">
    <property type="component" value="Unassembled WGS sequence"/>
</dbReference>
<protein>
    <submittedName>
        <fullName evidence="1">GTPase</fullName>
    </submittedName>
</protein>
<name>A0ACB8U242_9APHY</name>
<organism evidence="1 2">
    <name type="scientific">Irpex rosettiformis</name>
    <dbReference type="NCBI Taxonomy" id="378272"/>
    <lineage>
        <taxon>Eukaryota</taxon>
        <taxon>Fungi</taxon>
        <taxon>Dikarya</taxon>
        <taxon>Basidiomycota</taxon>
        <taxon>Agaricomycotina</taxon>
        <taxon>Agaricomycetes</taxon>
        <taxon>Polyporales</taxon>
        <taxon>Irpicaceae</taxon>
        <taxon>Irpex</taxon>
    </lineage>
</organism>
<keyword evidence="2" id="KW-1185">Reference proteome</keyword>
<dbReference type="EMBL" id="MU274914">
    <property type="protein sequence ID" value="KAI0088271.1"/>
    <property type="molecule type" value="Genomic_DNA"/>
</dbReference>
<proteinExistence type="predicted"/>
<evidence type="ECO:0000313" key="2">
    <source>
        <dbReference type="Proteomes" id="UP001055072"/>
    </source>
</evidence>
<gene>
    <name evidence="1" type="ORF">BDY19DRAFT_891249</name>
</gene>
<sequence>MLHALNLRTFLRPINVPLLTHLSRRCFAAESYGLLPKHVVEKARQSLPPSAVQVTPTQASPPEGSLSEEGGNWTSRSLSGLDEDERAAAKRKRRTEWKRRQGKENFLDHVIIHVRGGKGGDGCVAFHREKFKPYGPPSGGSGGSGGDVYILPTPHLTTLSSVPVRVRAQAGGHGQGTWQNGKTGAPTIIKVPLGTIVRQLAQNDPRRAKDEFEAEEEGMEGLEVEEKRKKLRAMRWVHYPDWEDENVERDTFQEAERTMYREERERRLARKMRASHLIHLDLDKVEETVEAKDPNAPLGTGRKESFGHLVARGGVGGYGNPHFLGPDNRSPKFATRGTEGERISLSLELKLLADIGLVGMPNAGKSTLLRAITGGRARTEVAGYAFTTLNPIVGVVRVRDDGSFEGWDEGRVVDETRAEELKEREMLDAGEFADALTRNQKAPRENWGYEQSDATFEDFRFTVADNPGLISQASDNVGLGHSFLRSIERSPALVYVVDLSEPAPWDELVVLRDELEKYQPGMSLKARLVVANKADLLGGGQEGMGGDEEAVMEAREKLARLQEFVKNEFTVPQRDMLPGRELDVVPISAKFSMNLRKVATLMRGYVEDAREVE</sequence>
<accession>A0ACB8U242</accession>
<comment type="caution">
    <text evidence="1">The sequence shown here is derived from an EMBL/GenBank/DDBJ whole genome shotgun (WGS) entry which is preliminary data.</text>
</comment>
<reference evidence="1" key="1">
    <citation type="journal article" date="2021" name="Environ. Microbiol.">
        <title>Gene family expansions and transcriptome signatures uncover fungal adaptations to wood decay.</title>
        <authorList>
            <person name="Hage H."/>
            <person name="Miyauchi S."/>
            <person name="Viragh M."/>
            <person name="Drula E."/>
            <person name="Min B."/>
            <person name="Chaduli D."/>
            <person name="Navarro D."/>
            <person name="Favel A."/>
            <person name="Norest M."/>
            <person name="Lesage-Meessen L."/>
            <person name="Balint B."/>
            <person name="Merenyi Z."/>
            <person name="de Eugenio L."/>
            <person name="Morin E."/>
            <person name="Martinez A.T."/>
            <person name="Baldrian P."/>
            <person name="Stursova M."/>
            <person name="Martinez M.J."/>
            <person name="Novotny C."/>
            <person name="Magnuson J.K."/>
            <person name="Spatafora J.W."/>
            <person name="Maurice S."/>
            <person name="Pangilinan J."/>
            <person name="Andreopoulos W."/>
            <person name="LaButti K."/>
            <person name="Hundley H."/>
            <person name="Na H."/>
            <person name="Kuo A."/>
            <person name="Barry K."/>
            <person name="Lipzen A."/>
            <person name="Henrissat B."/>
            <person name="Riley R."/>
            <person name="Ahrendt S."/>
            <person name="Nagy L.G."/>
            <person name="Grigoriev I.V."/>
            <person name="Martin F."/>
            <person name="Rosso M.N."/>
        </authorList>
    </citation>
    <scope>NUCLEOTIDE SEQUENCE</scope>
    <source>
        <strain evidence="1">CBS 384.51</strain>
    </source>
</reference>
<evidence type="ECO:0000313" key="1">
    <source>
        <dbReference type="EMBL" id="KAI0088271.1"/>
    </source>
</evidence>